<reference evidence="6" key="1">
    <citation type="submission" date="2020-11" db="EMBL/GenBank/DDBJ databases">
        <authorList>
            <consortium name="DOE Joint Genome Institute"/>
            <person name="Ahrendt S."/>
            <person name="Riley R."/>
            <person name="Andreopoulos W."/>
            <person name="Labutti K."/>
            <person name="Pangilinan J."/>
            <person name="Ruiz-Duenas F.J."/>
            <person name="Barrasa J.M."/>
            <person name="Sanchez-Garcia M."/>
            <person name="Camarero S."/>
            <person name="Miyauchi S."/>
            <person name="Serrano A."/>
            <person name="Linde D."/>
            <person name="Babiker R."/>
            <person name="Drula E."/>
            <person name="Ayuso-Fernandez I."/>
            <person name="Pacheco R."/>
            <person name="Padilla G."/>
            <person name="Ferreira P."/>
            <person name="Barriuso J."/>
            <person name="Kellner H."/>
            <person name="Castanera R."/>
            <person name="Alfaro M."/>
            <person name="Ramirez L."/>
            <person name="Pisabarro A.G."/>
            <person name="Kuo A."/>
            <person name="Tritt A."/>
            <person name="Lipzen A."/>
            <person name="He G."/>
            <person name="Yan M."/>
            <person name="Ng V."/>
            <person name="Cullen D."/>
            <person name="Martin F."/>
            <person name="Rosso M.-N."/>
            <person name="Henrissat B."/>
            <person name="Hibbett D."/>
            <person name="Martinez A.T."/>
            <person name="Grigoriev I.V."/>
        </authorList>
    </citation>
    <scope>NUCLEOTIDE SEQUENCE</scope>
    <source>
        <strain evidence="6">CIRM-BRFM 674</strain>
    </source>
</reference>
<evidence type="ECO:0000259" key="5">
    <source>
        <dbReference type="Pfam" id="PF21000"/>
    </source>
</evidence>
<name>A0A9P5ZDV3_9AGAR</name>
<dbReference type="GO" id="GO:0016604">
    <property type="term" value="C:nuclear body"/>
    <property type="evidence" value="ECO:0007669"/>
    <property type="project" value="TreeGrafter"/>
</dbReference>
<feature type="domain" description="RMI1 N-terminal" evidence="5">
    <location>
        <begin position="12"/>
        <end position="62"/>
    </location>
</feature>
<dbReference type="PANTHER" id="PTHR14790:SF15">
    <property type="entry name" value="RECQ-MEDIATED GENOME INSTABILITY PROTEIN 1"/>
    <property type="match status" value="1"/>
</dbReference>
<evidence type="ECO:0000259" key="4">
    <source>
        <dbReference type="Pfam" id="PF08585"/>
    </source>
</evidence>
<feature type="compositionally biased region" description="Low complexity" evidence="3">
    <location>
        <begin position="479"/>
        <end position="491"/>
    </location>
</feature>
<dbReference type="SMART" id="SM01161">
    <property type="entry name" value="DUF1767"/>
    <property type="match status" value="1"/>
</dbReference>
<evidence type="ECO:0000256" key="3">
    <source>
        <dbReference type="SAM" id="MobiDB-lite"/>
    </source>
</evidence>
<keyword evidence="7" id="KW-1185">Reference proteome</keyword>
<feature type="region of interest" description="Disordered" evidence="3">
    <location>
        <begin position="367"/>
        <end position="446"/>
    </location>
</feature>
<dbReference type="InterPro" id="IPR049363">
    <property type="entry name" value="RMI1_N"/>
</dbReference>
<feature type="compositionally biased region" description="Basic and acidic residues" evidence="3">
    <location>
        <begin position="381"/>
        <end position="391"/>
    </location>
</feature>
<dbReference type="InterPro" id="IPR042470">
    <property type="entry name" value="RMI1_N_C_sf"/>
</dbReference>
<dbReference type="OrthoDB" id="341511at2759"/>
<accession>A0A9P5ZDV3</accession>
<dbReference type="Pfam" id="PF21000">
    <property type="entry name" value="RMI1_N_N"/>
    <property type="match status" value="1"/>
</dbReference>
<feature type="compositionally biased region" description="Acidic residues" evidence="3">
    <location>
        <begin position="523"/>
        <end position="536"/>
    </location>
</feature>
<feature type="domain" description="RecQ mediated genome instability protein 1 OB-fold" evidence="4">
    <location>
        <begin position="78"/>
        <end position="211"/>
    </location>
</feature>
<feature type="compositionally biased region" description="Polar residues" evidence="3">
    <location>
        <begin position="421"/>
        <end position="430"/>
    </location>
</feature>
<feature type="compositionally biased region" description="Acidic residues" evidence="3">
    <location>
        <begin position="121"/>
        <end position="132"/>
    </location>
</feature>
<dbReference type="Gene3D" id="2.40.50.770">
    <property type="entry name" value="RecQ-mediated genome instability protein Rmi1, C-terminal domain"/>
    <property type="match status" value="1"/>
</dbReference>
<evidence type="ECO:0000256" key="1">
    <source>
        <dbReference type="ARBA" id="ARBA00006395"/>
    </source>
</evidence>
<proteinExistence type="inferred from homology"/>
<dbReference type="GO" id="GO:0000724">
    <property type="term" value="P:double-strand break repair via homologous recombination"/>
    <property type="evidence" value="ECO:0007669"/>
    <property type="project" value="TreeGrafter"/>
</dbReference>
<sequence>MAPPAVVQWVNRQFPKPTVDLEWLDGCCEWLVDDQKLSPETDFPQFIEYVKVQLLESDLADSMSKGTGLRPNIVRATEDLKGPPILVQIIAMTEIGTSAFQLEQTRVAREERMRSGQGNVEGDEEGDVEVEGEGPMPKYPRGTLRFQLSDGETIIEAMEYRTLPQLALGITELGYKMQLKGTRIQNGMALLEPATVNLLGGRQTDLEARQLTEFKQGLRTRLGRPYSPEPEPLPQPPAAVDVMRSPLREISPPPVPQFVDHNDDVDIEPRRRIPANSSLNNPPSTASVDPHQPRPIIGLPSRHTRASLASNDNDDIVEIDKATAISQNNKITKSAYFDENTGSSSKMASSSKQMQDFDFTFTSTIRQSARTLPSPSPELSLEPKHPGPKDEFDFDFLDELGANENQPPSYVNKGKAPEHGAQSTGSSHPPANNFDPGSDDYGMDDIGFVDADFWDRVDQVVEKANAERSNSLPVNHPPSSASASGSGTSSSYVKVDKQPTKKSTQSRGTPNPPPPTRILGVIEIDDSDEEMGEADDKENQPVPTRHVRQRMDNSRQTPALSQRTGRPVVLASKPEDVINLTDSD</sequence>
<comment type="caution">
    <text evidence="6">The sequence shown here is derived from an EMBL/GenBank/DDBJ whole genome shotgun (WGS) entry which is preliminary data.</text>
</comment>
<dbReference type="Proteomes" id="UP000807469">
    <property type="component" value="Unassembled WGS sequence"/>
</dbReference>
<comment type="similarity">
    <text evidence="1">Belongs to the RMI1 family.</text>
</comment>
<feature type="region of interest" description="Disordered" evidence="3">
    <location>
        <begin position="272"/>
        <end position="295"/>
    </location>
</feature>
<feature type="compositionally biased region" description="Polar residues" evidence="3">
    <location>
        <begin position="275"/>
        <end position="287"/>
    </location>
</feature>
<dbReference type="InterPro" id="IPR013894">
    <property type="entry name" value="RMI1_OB"/>
</dbReference>
<dbReference type="Pfam" id="PF08585">
    <property type="entry name" value="RMI1_N_C"/>
    <property type="match status" value="1"/>
</dbReference>
<gene>
    <name evidence="6" type="ORF">BDN70DRAFT_796385</name>
</gene>
<evidence type="ECO:0000256" key="2">
    <source>
        <dbReference type="ARBA" id="ARBA00018987"/>
    </source>
</evidence>
<evidence type="ECO:0000313" key="7">
    <source>
        <dbReference type="Proteomes" id="UP000807469"/>
    </source>
</evidence>
<dbReference type="GO" id="GO:0000712">
    <property type="term" value="P:resolution of meiotic recombination intermediates"/>
    <property type="evidence" value="ECO:0007669"/>
    <property type="project" value="TreeGrafter"/>
</dbReference>
<dbReference type="EMBL" id="MU155137">
    <property type="protein sequence ID" value="KAF9485165.1"/>
    <property type="molecule type" value="Genomic_DNA"/>
</dbReference>
<dbReference type="GO" id="GO:0031422">
    <property type="term" value="C:RecQ family helicase-topoisomerase III complex"/>
    <property type="evidence" value="ECO:0007669"/>
    <property type="project" value="TreeGrafter"/>
</dbReference>
<dbReference type="AlphaFoldDB" id="A0A9P5ZDV3"/>
<feature type="compositionally biased region" description="Polar residues" evidence="3">
    <location>
        <begin position="554"/>
        <end position="564"/>
    </location>
</feature>
<protein>
    <recommendedName>
        <fullName evidence="2">RecQ-mediated genome instability protein 1</fullName>
    </recommendedName>
</protein>
<dbReference type="PANTHER" id="PTHR14790">
    <property type="entry name" value="RECQ-MEDIATED GENOME INSTABILITY PROTEIN 1 RMI1"/>
    <property type="match status" value="1"/>
</dbReference>
<organism evidence="6 7">
    <name type="scientific">Pholiota conissans</name>
    <dbReference type="NCBI Taxonomy" id="109636"/>
    <lineage>
        <taxon>Eukaryota</taxon>
        <taxon>Fungi</taxon>
        <taxon>Dikarya</taxon>
        <taxon>Basidiomycota</taxon>
        <taxon>Agaricomycotina</taxon>
        <taxon>Agaricomycetes</taxon>
        <taxon>Agaricomycetidae</taxon>
        <taxon>Agaricales</taxon>
        <taxon>Agaricineae</taxon>
        <taxon>Strophariaceae</taxon>
        <taxon>Pholiota</taxon>
    </lineage>
</organism>
<evidence type="ECO:0000313" key="6">
    <source>
        <dbReference type="EMBL" id="KAF9485165.1"/>
    </source>
</evidence>
<feature type="region of interest" description="Disordered" evidence="3">
    <location>
        <begin position="112"/>
        <end position="142"/>
    </location>
</feature>
<feature type="region of interest" description="Disordered" evidence="3">
    <location>
        <begin position="465"/>
        <end position="584"/>
    </location>
</feature>